<comment type="caution">
    <text evidence="1">The sequence shown here is derived from an EMBL/GenBank/DDBJ whole genome shotgun (WGS) entry which is preliminary data.</text>
</comment>
<organism evidence="1 2">
    <name type="scientific">Gossypium stocksii</name>
    <dbReference type="NCBI Taxonomy" id="47602"/>
    <lineage>
        <taxon>Eukaryota</taxon>
        <taxon>Viridiplantae</taxon>
        <taxon>Streptophyta</taxon>
        <taxon>Embryophyta</taxon>
        <taxon>Tracheophyta</taxon>
        <taxon>Spermatophyta</taxon>
        <taxon>Magnoliopsida</taxon>
        <taxon>eudicotyledons</taxon>
        <taxon>Gunneridae</taxon>
        <taxon>Pentapetalae</taxon>
        <taxon>rosids</taxon>
        <taxon>malvids</taxon>
        <taxon>Malvales</taxon>
        <taxon>Malvaceae</taxon>
        <taxon>Malvoideae</taxon>
        <taxon>Gossypium</taxon>
    </lineage>
</organism>
<evidence type="ECO:0000313" key="1">
    <source>
        <dbReference type="EMBL" id="KAH1063313.1"/>
    </source>
</evidence>
<keyword evidence="2" id="KW-1185">Reference proteome</keyword>
<dbReference type="OrthoDB" id="958286at2759"/>
<reference evidence="1 2" key="1">
    <citation type="journal article" date="2021" name="Plant Biotechnol. J.">
        <title>Multi-omics assisted identification of the key and species-specific regulatory components of drought-tolerant mechanisms in Gossypium stocksii.</title>
        <authorList>
            <person name="Yu D."/>
            <person name="Ke L."/>
            <person name="Zhang D."/>
            <person name="Wu Y."/>
            <person name="Sun Y."/>
            <person name="Mei J."/>
            <person name="Sun J."/>
            <person name="Sun Y."/>
        </authorList>
    </citation>
    <scope>NUCLEOTIDE SEQUENCE [LARGE SCALE GENOMIC DNA]</scope>
    <source>
        <strain evidence="2">cv. E1</strain>
        <tissue evidence="1">Leaf</tissue>
    </source>
</reference>
<gene>
    <name evidence="1" type="ORF">J1N35_028300</name>
</gene>
<name>A0A9D3UVZ1_9ROSI</name>
<proteinExistence type="predicted"/>
<sequence>MSGPTPTHIVVHGEIKNVSGGIPANLNLSMYEGAPLMIDSTPSPTQFTQTIAVHGLYGGLVYNIGRIKWVNLWTTDCKVATKILKAGDPVVWENMESMVTFDKCEDTLPLAPGDLFYADAQIHANDDGTLSFKAQITWNRAN</sequence>
<dbReference type="EMBL" id="JAIQCV010000009">
    <property type="protein sequence ID" value="KAH1063313.1"/>
    <property type="molecule type" value="Genomic_DNA"/>
</dbReference>
<dbReference type="Proteomes" id="UP000828251">
    <property type="component" value="Unassembled WGS sequence"/>
</dbReference>
<protein>
    <submittedName>
        <fullName evidence="1">Uncharacterized protein</fullName>
    </submittedName>
</protein>
<evidence type="ECO:0000313" key="2">
    <source>
        <dbReference type="Proteomes" id="UP000828251"/>
    </source>
</evidence>
<accession>A0A9D3UVZ1</accession>
<dbReference type="AlphaFoldDB" id="A0A9D3UVZ1"/>